<dbReference type="Pfam" id="PF06764">
    <property type="entry name" value="DUF1223"/>
    <property type="match status" value="1"/>
</dbReference>
<evidence type="ECO:0000256" key="1">
    <source>
        <dbReference type="SAM" id="SignalP"/>
    </source>
</evidence>
<reference evidence="2 3" key="1">
    <citation type="submission" date="2018-07" db="EMBL/GenBank/DDBJ databases">
        <title>Genome sequence of Nitratireductor thuwali#1536.</title>
        <authorList>
            <person name="Michoud G."/>
            <person name="Merlino G."/>
            <person name="Sefrji F.O."/>
            <person name="Daffonchio D."/>
        </authorList>
    </citation>
    <scope>NUCLEOTIDE SEQUENCE [LARGE SCALE GENOMIC DNA]</scope>
    <source>
        <strain evidence="3">Nit1536</strain>
    </source>
</reference>
<dbReference type="PANTHER" id="PTHR36057:SF1">
    <property type="entry name" value="LIPOPROTEIN LIPID ATTACHMENT SITE-LIKE PROTEIN, PUTATIVE (DUF1223)-RELATED"/>
    <property type="match status" value="1"/>
</dbReference>
<dbReference type="PANTHER" id="PTHR36057">
    <property type="match status" value="1"/>
</dbReference>
<accession>A0ABY5MHD1</accession>
<name>A0ABY5MHD1_9HYPH</name>
<keyword evidence="1" id="KW-0732">Signal</keyword>
<organism evidence="2 3">
    <name type="scientific">Nitratireductor thuwali</name>
    <dbReference type="NCBI Taxonomy" id="2267699"/>
    <lineage>
        <taxon>Bacteria</taxon>
        <taxon>Pseudomonadati</taxon>
        <taxon>Pseudomonadota</taxon>
        <taxon>Alphaproteobacteria</taxon>
        <taxon>Hyphomicrobiales</taxon>
        <taxon>Phyllobacteriaceae</taxon>
        <taxon>Nitratireductor</taxon>
    </lineage>
</organism>
<evidence type="ECO:0008006" key="4">
    <source>
        <dbReference type="Google" id="ProtNLM"/>
    </source>
</evidence>
<dbReference type="SUPFAM" id="SSF52833">
    <property type="entry name" value="Thioredoxin-like"/>
    <property type="match status" value="1"/>
</dbReference>
<protein>
    <recommendedName>
        <fullName evidence="4">DUF1223 domain-containing protein</fullName>
    </recommendedName>
</protein>
<evidence type="ECO:0000313" key="3">
    <source>
        <dbReference type="Proteomes" id="UP001342418"/>
    </source>
</evidence>
<keyword evidence="3" id="KW-1185">Reference proteome</keyword>
<feature type="chain" id="PRO_5045779126" description="DUF1223 domain-containing protein" evidence="1">
    <location>
        <begin position="29"/>
        <end position="245"/>
    </location>
</feature>
<sequence>MKRIKARLAAQLAGLTLTALCLAPMAGAAAEKVRVVELFTSQGCSSCPPADAFLAELAERDDLVALAYHVDYWDYLGWRDRLGSPENSARQRGYAQKFDSSVYTPQMVINGRTHVVGSKRPAVLTALESETSEAVDVTITEDGNSLAIDIGSAVGDAKDAHVVLVYYEPRKRVTIGAGENSGRTIEYRNIVTEYRTIGMWHGKATRLEMPMSEIAKWGSNCAVLLQSVDKAGRPGPILGAARAGS</sequence>
<dbReference type="EMBL" id="CP030941">
    <property type="protein sequence ID" value="UUP17405.1"/>
    <property type="molecule type" value="Genomic_DNA"/>
</dbReference>
<dbReference type="InterPro" id="IPR036249">
    <property type="entry name" value="Thioredoxin-like_sf"/>
</dbReference>
<feature type="signal peptide" evidence="1">
    <location>
        <begin position="1"/>
        <end position="28"/>
    </location>
</feature>
<proteinExistence type="predicted"/>
<evidence type="ECO:0000313" key="2">
    <source>
        <dbReference type="EMBL" id="UUP17405.1"/>
    </source>
</evidence>
<gene>
    <name evidence="2" type="ORF">NTH_01870</name>
</gene>
<dbReference type="Proteomes" id="UP001342418">
    <property type="component" value="Chromosome"/>
</dbReference>
<dbReference type="InterPro" id="IPR010634">
    <property type="entry name" value="DUF1223"/>
</dbReference>
<dbReference type="RefSeq" id="WP_338529741.1">
    <property type="nucleotide sequence ID" value="NZ_CP030941.1"/>
</dbReference>